<sequence>MAVDARSGAMLAPNARRNEFRCFTLVQSRVIYPPFSPPSTRSSFGLASFQKTSEIIDFVRPSSGHRCLHRSHYPAWQKAAIDTGGVRWSERLTSALMQSSSSRFVSVLSIRSRCAVKVGRQCTSTSLSRSVATLPANQFDTAGKRGALSSDAGVPLEKKLILLRGIPGFFASAG</sequence>
<protein>
    <submittedName>
        <fullName evidence="1">Uncharacterized protein</fullName>
    </submittedName>
</protein>
<organism evidence="1 2">
    <name type="scientific">Stieleria magnilauensis</name>
    <dbReference type="NCBI Taxonomy" id="2527963"/>
    <lineage>
        <taxon>Bacteria</taxon>
        <taxon>Pseudomonadati</taxon>
        <taxon>Planctomycetota</taxon>
        <taxon>Planctomycetia</taxon>
        <taxon>Pirellulales</taxon>
        <taxon>Pirellulaceae</taxon>
        <taxon>Stieleria</taxon>
    </lineage>
</organism>
<name>A0ABX5Y376_9BACT</name>
<gene>
    <name evidence="1" type="ORF">TBK1r_77590</name>
</gene>
<accession>A0ABX5Y376</accession>
<proteinExistence type="predicted"/>
<dbReference type="EMBL" id="CP036432">
    <property type="protein sequence ID" value="QDV88724.1"/>
    <property type="molecule type" value="Genomic_DNA"/>
</dbReference>
<evidence type="ECO:0000313" key="2">
    <source>
        <dbReference type="Proteomes" id="UP000318081"/>
    </source>
</evidence>
<dbReference type="Proteomes" id="UP000318081">
    <property type="component" value="Chromosome"/>
</dbReference>
<reference evidence="1 2" key="1">
    <citation type="submission" date="2019-02" db="EMBL/GenBank/DDBJ databases">
        <title>Deep-cultivation of Planctomycetes and their phenomic and genomic characterization uncovers novel biology.</title>
        <authorList>
            <person name="Wiegand S."/>
            <person name="Jogler M."/>
            <person name="Boedeker C."/>
            <person name="Pinto D."/>
            <person name="Vollmers J."/>
            <person name="Rivas-Marin E."/>
            <person name="Kohn T."/>
            <person name="Peeters S.H."/>
            <person name="Heuer A."/>
            <person name="Rast P."/>
            <person name="Oberbeckmann S."/>
            <person name="Bunk B."/>
            <person name="Jeske O."/>
            <person name="Meyerdierks A."/>
            <person name="Storesund J.E."/>
            <person name="Kallscheuer N."/>
            <person name="Luecker S."/>
            <person name="Lage O.M."/>
            <person name="Pohl T."/>
            <person name="Merkel B.J."/>
            <person name="Hornburger P."/>
            <person name="Mueller R.-W."/>
            <person name="Bruemmer F."/>
            <person name="Labrenz M."/>
            <person name="Spormann A.M."/>
            <person name="Op den Camp H."/>
            <person name="Overmann J."/>
            <person name="Amann R."/>
            <person name="Jetten M.S.M."/>
            <person name="Mascher T."/>
            <person name="Medema M.H."/>
            <person name="Devos D.P."/>
            <person name="Kaster A.-K."/>
            <person name="Ovreas L."/>
            <person name="Rohde M."/>
            <person name="Galperin M.Y."/>
            <person name="Jogler C."/>
        </authorList>
    </citation>
    <scope>NUCLEOTIDE SEQUENCE [LARGE SCALE GENOMIC DNA]</scope>
    <source>
        <strain evidence="1 2">TBK1r</strain>
    </source>
</reference>
<keyword evidence="2" id="KW-1185">Reference proteome</keyword>
<evidence type="ECO:0000313" key="1">
    <source>
        <dbReference type="EMBL" id="QDV88724.1"/>
    </source>
</evidence>